<reference evidence="3" key="1">
    <citation type="submission" date="2021-10" db="EMBL/GenBank/DDBJ databases">
        <authorList>
            <person name="Dean J.D."/>
            <person name="Kim M.K."/>
            <person name="Newey C.N."/>
            <person name="Stoker T.S."/>
            <person name="Thompson D.W."/>
            <person name="Grose J.H."/>
        </authorList>
    </citation>
    <scope>NUCLEOTIDE SEQUENCE</scope>
    <source>
        <strain evidence="3">BT178</strain>
    </source>
</reference>
<proteinExistence type="predicted"/>
<keyword evidence="1" id="KW-0560">Oxidoreductase</keyword>
<evidence type="ECO:0000256" key="1">
    <source>
        <dbReference type="ARBA" id="ARBA00023002"/>
    </source>
</evidence>
<protein>
    <recommendedName>
        <fullName evidence="2">Dihydroorotate dehydrogenase catalytic domain-containing protein</fullName>
    </recommendedName>
</protein>
<dbReference type="SUPFAM" id="SSF51395">
    <property type="entry name" value="FMN-linked oxidoreductases"/>
    <property type="match status" value="1"/>
</dbReference>
<evidence type="ECO:0000313" key="4">
    <source>
        <dbReference type="Proteomes" id="UP001165296"/>
    </source>
</evidence>
<name>A0ABS8ATM6_9BACT</name>
<feature type="domain" description="Dihydroorotate dehydrogenase catalytic" evidence="2">
    <location>
        <begin position="12"/>
        <end position="56"/>
    </location>
</feature>
<dbReference type="Gene3D" id="3.20.20.70">
    <property type="entry name" value="Aldolase class I"/>
    <property type="match status" value="1"/>
</dbReference>
<organism evidence="3 4">
    <name type="scientific">Hymenobacter lucidus</name>
    <dbReference type="NCBI Taxonomy" id="2880930"/>
    <lineage>
        <taxon>Bacteria</taxon>
        <taxon>Pseudomonadati</taxon>
        <taxon>Bacteroidota</taxon>
        <taxon>Cytophagia</taxon>
        <taxon>Cytophagales</taxon>
        <taxon>Hymenobacteraceae</taxon>
        <taxon>Hymenobacter</taxon>
    </lineage>
</organism>
<evidence type="ECO:0000313" key="3">
    <source>
        <dbReference type="EMBL" id="MCB2408948.1"/>
    </source>
</evidence>
<dbReference type="Proteomes" id="UP001165296">
    <property type="component" value="Unassembled WGS sequence"/>
</dbReference>
<dbReference type="Pfam" id="PF01180">
    <property type="entry name" value="DHO_dh"/>
    <property type="match status" value="1"/>
</dbReference>
<sequence length="79" mass="8145">MAATGADPRGNSLPPIGAGGIRSAADAQAKLAAGALLVQLYTDFTYKGSALVSRIRHWHAGSSVLEMVDFLAKAFLICG</sequence>
<comment type="caution">
    <text evidence="3">The sequence shown here is derived from an EMBL/GenBank/DDBJ whole genome shotgun (WGS) entry which is preliminary data.</text>
</comment>
<accession>A0ABS8ATM6</accession>
<evidence type="ECO:0000259" key="2">
    <source>
        <dbReference type="Pfam" id="PF01180"/>
    </source>
</evidence>
<dbReference type="InterPro" id="IPR005720">
    <property type="entry name" value="Dihydroorotate_DH_cat"/>
</dbReference>
<dbReference type="InterPro" id="IPR013785">
    <property type="entry name" value="Aldolase_TIM"/>
</dbReference>
<gene>
    <name evidence="3" type="ORF">LGH74_13240</name>
</gene>
<dbReference type="EMBL" id="JAJADR010000003">
    <property type="protein sequence ID" value="MCB2408948.1"/>
    <property type="molecule type" value="Genomic_DNA"/>
</dbReference>
<keyword evidence="4" id="KW-1185">Reference proteome</keyword>